<dbReference type="OrthoDB" id="7052771at2"/>
<evidence type="ECO:0008006" key="4">
    <source>
        <dbReference type="Google" id="ProtNLM"/>
    </source>
</evidence>
<dbReference type="RefSeq" id="WP_148065856.1">
    <property type="nucleotide sequence ID" value="NZ_VRYZ01000010.1"/>
</dbReference>
<protein>
    <recommendedName>
        <fullName evidence="4">FHA domain-containing protein</fullName>
    </recommendedName>
</protein>
<name>A0A5C8ZMX4_9GAMM</name>
<dbReference type="EMBL" id="VRYZ01000010">
    <property type="protein sequence ID" value="TXS89104.1"/>
    <property type="molecule type" value="Genomic_DNA"/>
</dbReference>
<proteinExistence type="predicted"/>
<reference evidence="2 3" key="1">
    <citation type="submission" date="2019-08" db="EMBL/GenBank/DDBJ databases">
        <title>Parahaliea maris sp. nov., isolated from the surface seawater.</title>
        <authorList>
            <person name="Liu Y."/>
        </authorList>
    </citation>
    <scope>NUCLEOTIDE SEQUENCE [LARGE SCALE GENOMIC DNA]</scope>
    <source>
        <strain evidence="2 3">S2-26</strain>
    </source>
</reference>
<dbReference type="Proteomes" id="UP000321933">
    <property type="component" value="Unassembled WGS sequence"/>
</dbReference>
<dbReference type="AlphaFoldDB" id="A0A5C8ZMX4"/>
<organism evidence="2 3">
    <name type="scientific">Parahaliea aestuarii</name>
    <dbReference type="NCBI Taxonomy" id="1852021"/>
    <lineage>
        <taxon>Bacteria</taxon>
        <taxon>Pseudomonadati</taxon>
        <taxon>Pseudomonadota</taxon>
        <taxon>Gammaproteobacteria</taxon>
        <taxon>Cellvibrionales</taxon>
        <taxon>Halieaceae</taxon>
        <taxon>Parahaliea</taxon>
    </lineage>
</organism>
<feature type="region of interest" description="Disordered" evidence="1">
    <location>
        <begin position="322"/>
        <end position="372"/>
    </location>
</feature>
<evidence type="ECO:0000313" key="3">
    <source>
        <dbReference type="Proteomes" id="UP000321933"/>
    </source>
</evidence>
<accession>A0A5C8ZMX4</accession>
<keyword evidence="3" id="KW-1185">Reference proteome</keyword>
<evidence type="ECO:0000313" key="2">
    <source>
        <dbReference type="EMBL" id="TXS89104.1"/>
    </source>
</evidence>
<comment type="caution">
    <text evidence="2">The sequence shown here is derived from an EMBL/GenBank/DDBJ whole genome shotgun (WGS) entry which is preliminary data.</text>
</comment>
<evidence type="ECO:0000256" key="1">
    <source>
        <dbReference type="SAM" id="MobiDB-lite"/>
    </source>
</evidence>
<sequence>MSTAILDINDANLQLWHGEQHIQSPGYALLEGSEYRFGNAARAAARLRPRDVSTRYWSHLNTQPLQPALGPARHSADLVHAHLLALHREAGEPDQVVLSVPGNLEREQLSLLLGIIQQCPFEAVGLINRSVALTQPESGGGRLFHLEFQLHQALLNEMEDRDGTRRVLHSQPLPGCGLLPLQERLVEIIAASFIRQTRFDPRRKAGTEQDLYDALPSALQVLHERGEASLSIAGYNTRVQSTALEEAGQRLYTRVAELTGAEPHTLLADPLAALLPGAGKHLPGLRVLERTRLPSVCREQEAAIVQRQGPLSLVSALPCSTAPPAPAPATSAATSAAAPAAASRSPAPSPASGPSHLLQGFRARPLNPDGTPLDNGGELYLARGEWQLRGAGATVNGLPYTPGQSIKCGDTLAVAGTLAGVLIEVTGN</sequence>
<feature type="compositionally biased region" description="Low complexity" evidence="1">
    <location>
        <begin position="328"/>
        <end position="355"/>
    </location>
</feature>
<gene>
    <name evidence="2" type="ORF">FVW59_18445</name>
</gene>